<gene>
    <name evidence="8" type="ORF">E8E12_004343</name>
</gene>
<reference evidence="8" key="1">
    <citation type="submission" date="2019-04" db="EMBL/GenBank/DDBJ databases">
        <title>Sequencing of skin fungus with MAO and IRED activity.</title>
        <authorList>
            <person name="Marsaioli A.J."/>
            <person name="Bonatto J.M.C."/>
            <person name="Reis Junior O."/>
        </authorList>
    </citation>
    <scope>NUCLEOTIDE SEQUENCE</scope>
    <source>
        <strain evidence="8">28M1</strain>
    </source>
</reference>
<comment type="subcellular location">
    <subcellularLocation>
        <location evidence="1">Membrane</location>
        <topology evidence="1">Multi-pass membrane protein</topology>
    </subcellularLocation>
</comment>
<keyword evidence="4 6" id="KW-0472">Membrane</keyword>
<feature type="transmembrane region" description="Helical" evidence="6">
    <location>
        <begin position="12"/>
        <end position="30"/>
    </location>
</feature>
<dbReference type="EMBL" id="SWKV01000091">
    <property type="protein sequence ID" value="KAF3032876.1"/>
    <property type="molecule type" value="Genomic_DNA"/>
</dbReference>
<evidence type="ECO:0000256" key="6">
    <source>
        <dbReference type="SAM" id="Phobius"/>
    </source>
</evidence>
<feature type="transmembrane region" description="Helical" evidence="6">
    <location>
        <begin position="42"/>
        <end position="64"/>
    </location>
</feature>
<evidence type="ECO:0000259" key="7">
    <source>
        <dbReference type="Pfam" id="PF20684"/>
    </source>
</evidence>
<evidence type="ECO:0000256" key="3">
    <source>
        <dbReference type="ARBA" id="ARBA00022989"/>
    </source>
</evidence>
<comment type="similarity">
    <text evidence="5">Belongs to the SAT4 family.</text>
</comment>
<dbReference type="PANTHER" id="PTHR33048">
    <property type="entry name" value="PTH11-LIKE INTEGRAL MEMBRANE PROTEIN (AFU_ORTHOLOGUE AFUA_5G11245)"/>
    <property type="match status" value="1"/>
</dbReference>
<dbReference type="InterPro" id="IPR052337">
    <property type="entry name" value="SAT4-like"/>
</dbReference>
<dbReference type="GO" id="GO:0016020">
    <property type="term" value="C:membrane"/>
    <property type="evidence" value="ECO:0007669"/>
    <property type="project" value="UniProtKB-SubCell"/>
</dbReference>
<evidence type="ECO:0000256" key="2">
    <source>
        <dbReference type="ARBA" id="ARBA00022692"/>
    </source>
</evidence>
<name>A0A9P4WHS6_9PLEO</name>
<dbReference type="PANTHER" id="PTHR33048:SF47">
    <property type="entry name" value="INTEGRAL MEMBRANE PROTEIN-RELATED"/>
    <property type="match status" value="1"/>
</dbReference>
<dbReference type="Pfam" id="PF20684">
    <property type="entry name" value="Fung_rhodopsin"/>
    <property type="match status" value="1"/>
</dbReference>
<evidence type="ECO:0000313" key="9">
    <source>
        <dbReference type="Proteomes" id="UP000758155"/>
    </source>
</evidence>
<proteinExistence type="inferred from homology"/>
<keyword evidence="9" id="KW-1185">Reference proteome</keyword>
<keyword evidence="3 6" id="KW-1133">Transmembrane helix</keyword>
<dbReference type="InterPro" id="IPR049326">
    <property type="entry name" value="Rhodopsin_dom_fungi"/>
</dbReference>
<comment type="caution">
    <text evidence="8">The sequence shown here is derived from an EMBL/GenBank/DDBJ whole genome shotgun (WGS) entry which is preliminary data.</text>
</comment>
<feature type="transmembrane region" description="Helical" evidence="6">
    <location>
        <begin position="165"/>
        <end position="185"/>
    </location>
</feature>
<organism evidence="8 9">
    <name type="scientific">Didymella heteroderae</name>
    <dbReference type="NCBI Taxonomy" id="1769908"/>
    <lineage>
        <taxon>Eukaryota</taxon>
        <taxon>Fungi</taxon>
        <taxon>Dikarya</taxon>
        <taxon>Ascomycota</taxon>
        <taxon>Pezizomycotina</taxon>
        <taxon>Dothideomycetes</taxon>
        <taxon>Pleosporomycetidae</taxon>
        <taxon>Pleosporales</taxon>
        <taxon>Pleosporineae</taxon>
        <taxon>Didymellaceae</taxon>
        <taxon>Didymella</taxon>
    </lineage>
</organism>
<feature type="transmembrane region" description="Helical" evidence="6">
    <location>
        <begin position="122"/>
        <end position="145"/>
    </location>
</feature>
<dbReference type="AlphaFoldDB" id="A0A9P4WHS6"/>
<sequence length="216" mass="23923">MVSTGNLKGDVIAGSVTVGVASFIGVLLRIKARRLRRVPLATVDYSMIAAMVLSWGIVIGNVTATQYGLGHHLQTLSMIELMTFLKVFLASQILWAIAIPVVKFSILMQYLRIFGVMAYMRICAWSLMAVSLMWGIMVVVVLLAKCQPLAYNWDKSLNGRCANEMLFYKIGTAINVVGDFLILILPMPAIWSLNVRLSKKLQVATVFVIASMQVFF</sequence>
<feature type="domain" description="Rhodopsin" evidence="7">
    <location>
        <begin position="28"/>
        <end position="214"/>
    </location>
</feature>
<evidence type="ECO:0000256" key="4">
    <source>
        <dbReference type="ARBA" id="ARBA00023136"/>
    </source>
</evidence>
<protein>
    <recommendedName>
        <fullName evidence="7">Rhodopsin domain-containing protein</fullName>
    </recommendedName>
</protein>
<evidence type="ECO:0000313" key="8">
    <source>
        <dbReference type="EMBL" id="KAF3032876.1"/>
    </source>
</evidence>
<dbReference type="OrthoDB" id="10017208at2759"/>
<accession>A0A9P4WHS6</accession>
<keyword evidence="2 6" id="KW-0812">Transmembrane</keyword>
<dbReference type="Proteomes" id="UP000758155">
    <property type="component" value="Unassembled WGS sequence"/>
</dbReference>
<evidence type="ECO:0000256" key="5">
    <source>
        <dbReference type="ARBA" id="ARBA00038359"/>
    </source>
</evidence>
<evidence type="ECO:0000256" key="1">
    <source>
        <dbReference type="ARBA" id="ARBA00004141"/>
    </source>
</evidence>